<evidence type="ECO:0000313" key="1">
    <source>
        <dbReference type="EMBL" id="KAF4969163.1"/>
    </source>
</evidence>
<dbReference type="OrthoDB" id="5071059at2759"/>
<keyword evidence="2" id="KW-1185">Reference proteome</keyword>
<gene>
    <name evidence="1" type="ORF">FSARC_3539</name>
</gene>
<dbReference type="EMBL" id="JABEXW010000171">
    <property type="protein sequence ID" value="KAF4969163.1"/>
    <property type="molecule type" value="Genomic_DNA"/>
</dbReference>
<proteinExistence type="predicted"/>
<name>A0A8H4U3N1_9HYPO</name>
<dbReference type="Proteomes" id="UP000622797">
    <property type="component" value="Unassembled WGS sequence"/>
</dbReference>
<evidence type="ECO:0000313" key="2">
    <source>
        <dbReference type="Proteomes" id="UP000622797"/>
    </source>
</evidence>
<reference evidence="1" key="1">
    <citation type="journal article" date="2020" name="BMC Genomics">
        <title>Correction to: Identification and distribution of gene clusters required for synthesis of sphingolipid metabolism inhibitors in diverse species of the filamentous fungus Fusarium.</title>
        <authorList>
            <person name="Kim H.S."/>
            <person name="Lohmar J.M."/>
            <person name="Busman M."/>
            <person name="Brown D.W."/>
            <person name="Naumann T.A."/>
            <person name="Divon H.H."/>
            <person name="Lysoe E."/>
            <person name="Uhlig S."/>
            <person name="Proctor R.H."/>
        </authorList>
    </citation>
    <scope>NUCLEOTIDE SEQUENCE</scope>
    <source>
        <strain evidence="1">NRRL 20472</strain>
    </source>
</reference>
<sequence>MVRAWTRALNRRLAWLDELDVYGKVQLGAGFDGLLGFEGMPLEDSESLLPPAAMTAVLQRALKDPSNHPLMLLTEVEEFLARDASPSIFDLLEVMNIGNAPTPGCSDTITDDETPVKAWCAQYVCRMARFRVDRASDPPWWFERDVQGAAKRLCRLPAYRWRLRKVCRGQS</sequence>
<reference evidence="1" key="2">
    <citation type="submission" date="2020-05" db="EMBL/GenBank/DDBJ databases">
        <authorList>
            <person name="Kim H.-S."/>
            <person name="Proctor R.H."/>
            <person name="Brown D.W."/>
        </authorList>
    </citation>
    <scope>NUCLEOTIDE SEQUENCE</scope>
    <source>
        <strain evidence="1">NRRL 20472</strain>
    </source>
</reference>
<organism evidence="1 2">
    <name type="scientific">Fusarium sarcochroum</name>
    <dbReference type="NCBI Taxonomy" id="1208366"/>
    <lineage>
        <taxon>Eukaryota</taxon>
        <taxon>Fungi</taxon>
        <taxon>Dikarya</taxon>
        <taxon>Ascomycota</taxon>
        <taxon>Pezizomycotina</taxon>
        <taxon>Sordariomycetes</taxon>
        <taxon>Hypocreomycetidae</taxon>
        <taxon>Hypocreales</taxon>
        <taxon>Nectriaceae</taxon>
        <taxon>Fusarium</taxon>
        <taxon>Fusarium lateritium species complex</taxon>
    </lineage>
</organism>
<accession>A0A8H4U3N1</accession>
<comment type="caution">
    <text evidence="1">The sequence shown here is derived from an EMBL/GenBank/DDBJ whole genome shotgun (WGS) entry which is preliminary data.</text>
</comment>
<protein>
    <submittedName>
        <fullName evidence="1">Uncharacterized protein</fullName>
    </submittedName>
</protein>
<dbReference type="AlphaFoldDB" id="A0A8H4U3N1"/>